<protein>
    <submittedName>
        <fullName evidence="2">Uncharacterized protein</fullName>
    </submittedName>
</protein>
<dbReference type="OrthoDB" id="7613954at2759"/>
<accession>A0A0M9A2U7</accession>
<keyword evidence="3" id="KW-1185">Reference proteome</keyword>
<proteinExistence type="predicted"/>
<evidence type="ECO:0000256" key="1">
    <source>
        <dbReference type="SAM" id="MobiDB-lite"/>
    </source>
</evidence>
<dbReference type="AlphaFoldDB" id="A0A0M9A2U7"/>
<gene>
    <name evidence="2" type="ORF">WN51_00390</name>
</gene>
<feature type="region of interest" description="Disordered" evidence="1">
    <location>
        <begin position="61"/>
        <end position="94"/>
    </location>
</feature>
<reference evidence="2 3" key="1">
    <citation type="submission" date="2015-07" db="EMBL/GenBank/DDBJ databases">
        <title>The genome of Melipona quadrifasciata.</title>
        <authorList>
            <person name="Pan H."/>
            <person name="Kapheim K."/>
        </authorList>
    </citation>
    <scope>NUCLEOTIDE SEQUENCE [LARGE SCALE GENOMIC DNA]</scope>
    <source>
        <strain evidence="2">0111107301</strain>
        <tissue evidence="2">Whole body</tissue>
    </source>
</reference>
<organism evidence="2 3">
    <name type="scientific">Melipona quadrifasciata</name>
    <dbReference type="NCBI Taxonomy" id="166423"/>
    <lineage>
        <taxon>Eukaryota</taxon>
        <taxon>Metazoa</taxon>
        <taxon>Ecdysozoa</taxon>
        <taxon>Arthropoda</taxon>
        <taxon>Hexapoda</taxon>
        <taxon>Insecta</taxon>
        <taxon>Pterygota</taxon>
        <taxon>Neoptera</taxon>
        <taxon>Endopterygota</taxon>
        <taxon>Hymenoptera</taxon>
        <taxon>Apocrita</taxon>
        <taxon>Aculeata</taxon>
        <taxon>Apoidea</taxon>
        <taxon>Anthophila</taxon>
        <taxon>Apidae</taxon>
        <taxon>Melipona</taxon>
    </lineage>
</organism>
<dbReference type="Proteomes" id="UP000053105">
    <property type="component" value="Unassembled WGS sequence"/>
</dbReference>
<dbReference type="EMBL" id="KQ435781">
    <property type="protein sequence ID" value="KOX74783.1"/>
    <property type="molecule type" value="Genomic_DNA"/>
</dbReference>
<name>A0A0M9A2U7_9HYME</name>
<feature type="compositionally biased region" description="Polar residues" evidence="1">
    <location>
        <begin position="225"/>
        <end position="236"/>
    </location>
</feature>
<sequence length="245" mass="27258">MGGALALGIALWRMYLQGSRFNDATLMRPKGLLSDFDPTPMAYSRRLLFDAMILCNVSGPRENPNDRRFPNEKSTVGPQGPTRARRKVQCRSPGTQQKHTIKLVDVHPCIFELLRVILTGAKKDCKVCSSRNKQGGRHETTYYCDTCPDKPRMYLNKSSHVVTVSGDTGLQRVLKNNKLSWMDVPVPKPHVAQGENKDSPVELILSHECSKASCLHGSQPVFGRVSSTPQPQSRSSGRPELSRTD</sequence>
<feature type="region of interest" description="Disordered" evidence="1">
    <location>
        <begin position="220"/>
        <end position="245"/>
    </location>
</feature>
<evidence type="ECO:0000313" key="2">
    <source>
        <dbReference type="EMBL" id="KOX74783.1"/>
    </source>
</evidence>
<evidence type="ECO:0000313" key="3">
    <source>
        <dbReference type="Proteomes" id="UP000053105"/>
    </source>
</evidence>